<dbReference type="Proteomes" id="UP000710849">
    <property type="component" value="Unassembled WGS sequence"/>
</dbReference>
<protein>
    <recommendedName>
        <fullName evidence="3">Ketoreductase (KR) domain-containing protein</fullName>
    </recommendedName>
</protein>
<dbReference type="AlphaFoldDB" id="A0A9P5M2R3"/>
<dbReference type="RefSeq" id="XP_038732582.1">
    <property type="nucleotide sequence ID" value="XM_038876875.1"/>
</dbReference>
<dbReference type="InterPro" id="IPR036291">
    <property type="entry name" value="NAD(P)-bd_dom_sf"/>
</dbReference>
<proteinExistence type="predicted"/>
<dbReference type="SUPFAM" id="SSF51735">
    <property type="entry name" value="NAD(P)-binding Rossmann-fold domains"/>
    <property type="match status" value="1"/>
</dbReference>
<gene>
    <name evidence="1" type="ORF">EAE97_006362</name>
</gene>
<sequence>MISSPKYYVASPGIGYEFTRQLLLAHPHNIVFATYRSFETPQALYDLAKALKDPSKLRILRCDFTDEQTLKDLCNIPQLMKQIIEAVIINDGGMD</sequence>
<evidence type="ECO:0000313" key="2">
    <source>
        <dbReference type="Proteomes" id="UP000710849"/>
    </source>
</evidence>
<dbReference type="EMBL" id="RCSW01000011">
    <property type="protein sequence ID" value="KAF7942908.1"/>
    <property type="molecule type" value="Genomic_DNA"/>
</dbReference>
<dbReference type="Gene3D" id="3.40.50.720">
    <property type="entry name" value="NAD(P)-binding Rossmann-like Domain"/>
    <property type="match status" value="1"/>
</dbReference>
<name>A0A9P5M2R3_9HELO</name>
<keyword evidence="2" id="KW-1185">Reference proteome</keyword>
<dbReference type="GeneID" id="62149951"/>
<reference evidence="1 2" key="1">
    <citation type="journal article" date="2020" name="Genome Biol. Evol.">
        <title>Comparative genomics of Sclerotiniaceae.</title>
        <authorList>
            <person name="Valero Jimenez C.A."/>
            <person name="Steentjes M."/>
            <person name="Scholten O.E."/>
            <person name="Van Kan J.A.L."/>
        </authorList>
    </citation>
    <scope>NUCLEOTIDE SEQUENCE [LARGE SCALE GENOMIC DNA]</scope>
    <source>
        <strain evidence="1 2">MUCL 94</strain>
    </source>
</reference>
<evidence type="ECO:0000313" key="1">
    <source>
        <dbReference type="EMBL" id="KAF7942908.1"/>
    </source>
</evidence>
<comment type="caution">
    <text evidence="1">The sequence shown here is derived from an EMBL/GenBank/DDBJ whole genome shotgun (WGS) entry which is preliminary data.</text>
</comment>
<evidence type="ECO:0008006" key="3">
    <source>
        <dbReference type="Google" id="ProtNLM"/>
    </source>
</evidence>
<accession>A0A9P5M2R3</accession>
<organism evidence="1 2">
    <name type="scientific">Botrytis byssoidea</name>
    <dbReference type="NCBI Taxonomy" id="139641"/>
    <lineage>
        <taxon>Eukaryota</taxon>
        <taxon>Fungi</taxon>
        <taxon>Dikarya</taxon>
        <taxon>Ascomycota</taxon>
        <taxon>Pezizomycotina</taxon>
        <taxon>Leotiomycetes</taxon>
        <taxon>Helotiales</taxon>
        <taxon>Sclerotiniaceae</taxon>
        <taxon>Botrytis</taxon>
    </lineage>
</organism>